<accession>A0A150X6B7</accession>
<proteinExistence type="predicted"/>
<reference evidence="1 2" key="1">
    <citation type="submission" date="2016-01" db="EMBL/GenBank/DDBJ databases">
        <title>Genome sequencing of Roseivirga spongicola UST030701-084.</title>
        <authorList>
            <person name="Selvaratnam C."/>
            <person name="Thevarajoo S."/>
            <person name="Goh K.M."/>
            <person name="Ee R."/>
            <person name="Chan K.-G."/>
            <person name="Chong C.S."/>
        </authorList>
    </citation>
    <scope>NUCLEOTIDE SEQUENCE [LARGE SCALE GENOMIC DNA]</scope>
    <source>
        <strain evidence="1 2">UST030701-084</strain>
    </source>
</reference>
<dbReference type="AlphaFoldDB" id="A0A150X6B7"/>
<dbReference type="RefSeq" id="WP_068223935.1">
    <property type="nucleotide sequence ID" value="NZ_CP139724.1"/>
</dbReference>
<dbReference type="EMBL" id="LRPC01000028">
    <property type="protein sequence ID" value="KYG74226.1"/>
    <property type="molecule type" value="Genomic_DNA"/>
</dbReference>
<gene>
    <name evidence="1" type="ORF">AWW68_16390</name>
</gene>
<dbReference type="OrthoDB" id="983092at2"/>
<organism evidence="1 2">
    <name type="scientific">Roseivirga spongicola</name>
    <dbReference type="NCBI Taxonomy" id="333140"/>
    <lineage>
        <taxon>Bacteria</taxon>
        <taxon>Pseudomonadati</taxon>
        <taxon>Bacteroidota</taxon>
        <taxon>Cytophagia</taxon>
        <taxon>Cytophagales</taxon>
        <taxon>Roseivirgaceae</taxon>
        <taxon>Roseivirga</taxon>
    </lineage>
</organism>
<sequence>MFGLFKKKPKEPTPPKLLDLNNNPIVEGSVVKSLRYELGECVVELEGLEYFYVSKSSGQRISYTKMVDAITENQKVLLLGSSDGAE</sequence>
<evidence type="ECO:0000313" key="1">
    <source>
        <dbReference type="EMBL" id="KYG74226.1"/>
    </source>
</evidence>
<keyword evidence="2" id="KW-1185">Reference proteome</keyword>
<comment type="caution">
    <text evidence="1">The sequence shown here is derived from an EMBL/GenBank/DDBJ whole genome shotgun (WGS) entry which is preliminary data.</text>
</comment>
<dbReference type="Proteomes" id="UP000075606">
    <property type="component" value="Unassembled WGS sequence"/>
</dbReference>
<protein>
    <submittedName>
        <fullName evidence="1">Uncharacterized protein</fullName>
    </submittedName>
</protein>
<evidence type="ECO:0000313" key="2">
    <source>
        <dbReference type="Proteomes" id="UP000075606"/>
    </source>
</evidence>
<name>A0A150X6B7_9BACT</name>